<comment type="caution">
    <text evidence="3">The sequence shown here is derived from an EMBL/GenBank/DDBJ whole genome shotgun (WGS) entry which is preliminary data.</text>
</comment>
<sequence length="748" mass="80990">MSQSNMAIQRRSFLKLLGAGGLMLSMPALATDKPLLYSQGDAFVSDGVLQITPTGEIIFLMPRAEMGQGTNTGLSMLIAEELNTPPELITILHAGVGEPYKNPLFGMQMTGGSTSIMAHYEPLRKTAATAREMIIHAASEQLNMDPTSLQLRDGKLWLAEKAYSLGDFVERASQSKPPAKVILTPNSNLRFIGKQQKKVDGLAKVTGQARFGIDVGSPGSDSVINGSDQHIPNLKRAALLRCPVIGGEVKSVDASAAKQLPGVIDVLTIFNGVAVVAEHYWQARKALSELTVEWDLPELAKQNSADIRQAFEKALAEEGQTAFEQGDSRTAIANARNTLTADYHAPYLAHATMEPMNCTVWLQDDVADVWVPTQGPDVSQTVASEHCDVSRDNIRVHSTFLGGGFGRRVNQDYVAEAVAIAKASGFPIQLVWSREDDMRNDFYRPAASARMSAAMDDQGQLQAWDVTRVGPNIMGYTIDEAAGMYLPEFLPGGFVDWISKRGHGIFENWTVDPSSVEGLWEEYSIANKTVRQVTVDPGLRLGFWRSVGHSFSGFFKEGFMDELAIKAGIDPLDYRMQHCGDMPRLAAALKKVAEMSNWAQREQLAEKGRYLGVAAVFSFNSYVAQVAEVSVDGGQIKVHKVYCVADCGRVVNPDGVAAQIEGGIVFGLSAALSGTITLKDGAVEQSNFHDYPVVRMNEAPEIELHIVQSTQAPTGAGEPGVPPIAPAVANAVFAASGQRLRELPLRLT</sequence>
<dbReference type="FunCoup" id="A0A7X0JQW4">
    <property type="interactions" value="400"/>
</dbReference>
<dbReference type="Pfam" id="PF02738">
    <property type="entry name" value="MoCoBD_1"/>
    <property type="match status" value="1"/>
</dbReference>
<dbReference type="PROSITE" id="PS51318">
    <property type="entry name" value="TAT"/>
    <property type="match status" value="1"/>
</dbReference>
<dbReference type="RefSeq" id="WP_166850631.1">
    <property type="nucleotide sequence ID" value="NZ_JAAONY010000001.1"/>
</dbReference>
<dbReference type="Gene3D" id="3.90.1170.50">
    <property type="entry name" value="Aldehyde oxidase/xanthine dehydrogenase, a/b hammerhead"/>
    <property type="match status" value="1"/>
</dbReference>
<keyword evidence="1" id="KW-0732">Signal</keyword>
<dbReference type="InterPro" id="IPR046867">
    <property type="entry name" value="AldOxase/xan_DH_MoCoBD2"/>
</dbReference>
<dbReference type="AlphaFoldDB" id="A0A7X0JQW4"/>
<keyword evidence="4" id="KW-1185">Reference proteome</keyword>
<dbReference type="InterPro" id="IPR000674">
    <property type="entry name" value="Ald_Oxase/Xan_DH_a/b"/>
</dbReference>
<protein>
    <submittedName>
        <fullName evidence="3">CO/xanthine dehydrogenase Mo-binding subunit</fullName>
    </submittedName>
</protein>
<dbReference type="InterPro" id="IPR006311">
    <property type="entry name" value="TAT_signal"/>
</dbReference>
<proteinExistence type="predicted"/>
<dbReference type="InterPro" id="IPR037165">
    <property type="entry name" value="AldOxase/xan_DH_Mopterin-bd_sf"/>
</dbReference>
<dbReference type="Proteomes" id="UP000528457">
    <property type="component" value="Unassembled WGS sequence"/>
</dbReference>
<accession>A0A7X0JQW4</accession>
<evidence type="ECO:0000313" key="3">
    <source>
        <dbReference type="EMBL" id="MBB6520647.1"/>
    </source>
</evidence>
<gene>
    <name evidence="3" type="ORF">HNR48_000925</name>
</gene>
<dbReference type="InParanoid" id="A0A7X0JQW4"/>
<dbReference type="SMART" id="SM01008">
    <property type="entry name" value="Ald_Xan_dh_C"/>
    <property type="match status" value="1"/>
</dbReference>
<evidence type="ECO:0000259" key="2">
    <source>
        <dbReference type="SMART" id="SM01008"/>
    </source>
</evidence>
<feature type="chain" id="PRO_5031095924" evidence="1">
    <location>
        <begin position="31"/>
        <end position="748"/>
    </location>
</feature>
<dbReference type="PIRSF" id="PIRSF036389">
    <property type="entry name" value="IOR_B"/>
    <property type="match status" value="1"/>
</dbReference>
<dbReference type="EMBL" id="JACHHT010000001">
    <property type="protein sequence ID" value="MBB6520647.1"/>
    <property type="molecule type" value="Genomic_DNA"/>
</dbReference>
<evidence type="ECO:0000256" key="1">
    <source>
        <dbReference type="SAM" id="SignalP"/>
    </source>
</evidence>
<name>A0A7X0JQW4_9GAMM</name>
<dbReference type="PANTHER" id="PTHR47495:SF2">
    <property type="entry name" value="ALDEHYDE DEHYDROGENASE"/>
    <property type="match status" value="1"/>
</dbReference>
<dbReference type="InterPro" id="IPR052516">
    <property type="entry name" value="N-heterocyclic_Hydroxylase"/>
</dbReference>
<dbReference type="InterPro" id="IPR008274">
    <property type="entry name" value="AldOxase/xan_DH_MoCoBD1"/>
</dbReference>
<dbReference type="PANTHER" id="PTHR47495">
    <property type="entry name" value="ALDEHYDE DEHYDROGENASE"/>
    <property type="match status" value="1"/>
</dbReference>
<organism evidence="3 4">
    <name type="scientific">Pseudoteredinibacter isoporae</name>
    <dbReference type="NCBI Taxonomy" id="570281"/>
    <lineage>
        <taxon>Bacteria</taxon>
        <taxon>Pseudomonadati</taxon>
        <taxon>Pseudomonadota</taxon>
        <taxon>Gammaproteobacteria</taxon>
        <taxon>Cellvibrionales</taxon>
        <taxon>Cellvibrionaceae</taxon>
        <taxon>Pseudoteredinibacter</taxon>
    </lineage>
</organism>
<reference evidence="3 4" key="1">
    <citation type="submission" date="2020-08" db="EMBL/GenBank/DDBJ databases">
        <title>Genomic Encyclopedia of Type Strains, Phase IV (KMG-IV): sequencing the most valuable type-strain genomes for metagenomic binning, comparative biology and taxonomic classification.</title>
        <authorList>
            <person name="Goeker M."/>
        </authorList>
    </citation>
    <scope>NUCLEOTIDE SEQUENCE [LARGE SCALE GENOMIC DNA]</scope>
    <source>
        <strain evidence="3 4">DSM 22368</strain>
    </source>
</reference>
<dbReference type="Gene3D" id="3.30.365.10">
    <property type="entry name" value="Aldehyde oxidase/xanthine dehydrogenase, molybdopterin binding domain"/>
    <property type="match status" value="4"/>
</dbReference>
<dbReference type="Pfam" id="PF20256">
    <property type="entry name" value="MoCoBD_2"/>
    <property type="match status" value="2"/>
</dbReference>
<dbReference type="GO" id="GO:0016491">
    <property type="term" value="F:oxidoreductase activity"/>
    <property type="evidence" value="ECO:0007669"/>
    <property type="project" value="InterPro"/>
</dbReference>
<dbReference type="SUPFAM" id="SSF56003">
    <property type="entry name" value="Molybdenum cofactor-binding domain"/>
    <property type="match status" value="2"/>
</dbReference>
<dbReference type="InterPro" id="IPR012368">
    <property type="entry name" value="OxRdtase_Mopterin-bd_su_IorB"/>
</dbReference>
<feature type="signal peptide" evidence="1">
    <location>
        <begin position="1"/>
        <end position="30"/>
    </location>
</feature>
<evidence type="ECO:0000313" key="4">
    <source>
        <dbReference type="Proteomes" id="UP000528457"/>
    </source>
</evidence>
<feature type="domain" description="Aldehyde oxidase/xanthine dehydrogenase a/b hammerhead" evidence="2">
    <location>
        <begin position="206"/>
        <end position="298"/>
    </location>
</feature>